<dbReference type="RefSeq" id="WP_103941444.1">
    <property type="nucleotide sequence ID" value="NZ_FNVO01000014.1"/>
</dbReference>
<evidence type="ECO:0000313" key="5">
    <source>
        <dbReference type="Proteomes" id="UP000236723"/>
    </source>
</evidence>
<dbReference type="PANTHER" id="PTHR35526">
    <property type="entry name" value="ANTI-SIGMA-F FACTOR RSBW-RELATED"/>
    <property type="match status" value="1"/>
</dbReference>
<dbReference type="PANTHER" id="PTHR35526:SF3">
    <property type="entry name" value="ANTI-SIGMA-F FACTOR RSBW"/>
    <property type="match status" value="1"/>
</dbReference>
<keyword evidence="4" id="KW-0808">Transferase</keyword>
<organism evidence="4 5">
    <name type="scientific">Thermomonospora echinospora</name>
    <dbReference type="NCBI Taxonomy" id="1992"/>
    <lineage>
        <taxon>Bacteria</taxon>
        <taxon>Bacillati</taxon>
        <taxon>Actinomycetota</taxon>
        <taxon>Actinomycetes</taxon>
        <taxon>Streptosporangiales</taxon>
        <taxon>Thermomonosporaceae</taxon>
        <taxon>Thermomonospora</taxon>
    </lineage>
</organism>
<evidence type="ECO:0000256" key="2">
    <source>
        <dbReference type="SAM" id="MobiDB-lite"/>
    </source>
</evidence>
<evidence type="ECO:0000313" key="4">
    <source>
        <dbReference type="EMBL" id="SEG81628.1"/>
    </source>
</evidence>
<dbReference type="InterPro" id="IPR050267">
    <property type="entry name" value="Anti-sigma-factor_SerPK"/>
</dbReference>
<dbReference type="CDD" id="cd16936">
    <property type="entry name" value="HATPase_RsbW-like"/>
    <property type="match status" value="1"/>
</dbReference>
<dbReference type="InterPro" id="IPR003594">
    <property type="entry name" value="HATPase_dom"/>
</dbReference>
<feature type="domain" description="Histidine kinase/HSP90-like ATPase" evidence="3">
    <location>
        <begin position="55"/>
        <end position="166"/>
    </location>
</feature>
<sequence length="203" mass="21421">MGIKRLGADGRAPHGEWAGGQATEQAMGQAAGHHGAVGAPGGHVLAWELAGDTTAAARARALTRRTLILWRVEDPADVDDVVLMVDELVTNAIVHGTGPVRLRLRLEGRELLAEVGDDSPLVPRPRRADPAAVDWSETGRGLLLVTALAGDHGTRQSGHGKVVWFSRLLRRAGCQDVPAGARDGRQGRQHGAGGQPGDLRAHR</sequence>
<proteinExistence type="predicted"/>
<feature type="region of interest" description="Disordered" evidence="2">
    <location>
        <begin position="1"/>
        <end position="35"/>
    </location>
</feature>
<keyword evidence="1" id="KW-0723">Serine/threonine-protein kinase</keyword>
<feature type="compositionally biased region" description="Basic and acidic residues" evidence="2">
    <location>
        <begin position="1"/>
        <end position="14"/>
    </location>
</feature>
<feature type="compositionally biased region" description="Low complexity" evidence="2">
    <location>
        <begin position="26"/>
        <end position="35"/>
    </location>
</feature>
<accession>A0A1H6D8Y3</accession>
<dbReference type="Gene3D" id="3.30.565.10">
    <property type="entry name" value="Histidine kinase-like ATPase, C-terminal domain"/>
    <property type="match status" value="1"/>
</dbReference>
<dbReference type="GO" id="GO:0004674">
    <property type="term" value="F:protein serine/threonine kinase activity"/>
    <property type="evidence" value="ECO:0007669"/>
    <property type="project" value="UniProtKB-KW"/>
</dbReference>
<dbReference type="AlphaFoldDB" id="A0A1H6D8Y3"/>
<dbReference type="SUPFAM" id="SSF55874">
    <property type="entry name" value="ATPase domain of HSP90 chaperone/DNA topoisomerase II/histidine kinase"/>
    <property type="match status" value="1"/>
</dbReference>
<dbReference type="EMBL" id="FNVO01000014">
    <property type="protein sequence ID" value="SEG81628.1"/>
    <property type="molecule type" value="Genomic_DNA"/>
</dbReference>
<protein>
    <submittedName>
        <fullName evidence="4">Histidine kinase-like ATPase domain-containing protein</fullName>
    </submittedName>
</protein>
<gene>
    <name evidence="4" type="ORF">SAMN04489712_114101</name>
</gene>
<name>A0A1H6D8Y3_9ACTN</name>
<dbReference type="InterPro" id="IPR036890">
    <property type="entry name" value="HATPase_C_sf"/>
</dbReference>
<evidence type="ECO:0000259" key="3">
    <source>
        <dbReference type="Pfam" id="PF13581"/>
    </source>
</evidence>
<keyword evidence="4" id="KW-0418">Kinase</keyword>
<dbReference type="Pfam" id="PF13581">
    <property type="entry name" value="HATPase_c_2"/>
    <property type="match status" value="1"/>
</dbReference>
<keyword evidence="5" id="KW-1185">Reference proteome</keyword>
<reference evidence="5" key="1">
    <citation type="submission" date="2016-10" db="EMBL/GenBank/DDBJ databases">
        <authorList>
            <person name="Varghese N."/>
            <person name="Submissions S."/>
        </authorList>
    </citation>
    <scope>NUCLEOTIDE SEQUENCE [LARGE SCALE GENOMIC DNA]</scope>
    <source>
        <strain evidence="5">DSM 43163</strain>
    </source>
</reference>
<dbReference type="OrthoDB" id="3480218at2"/>
<feature type="region of interest" description="Disordered" evidence="2">
    <location>
        <begin position="177"/>
        <end position="203"/>
    </location>
</feature>
<dbReference type="Proteomes" id="UP000236723">
    <property type="component" value="Unassembled WGS sequence"/>
</dbReference>
<evidence type="ECO:0000256" key="1">
    <source>
        <dbReference type="ARBA" id="ARBA00022527"/>
    </source>
</evidence>